<protein>
    <recommendedName>
        <fullName evidence="2">Cytochrome b5 heme-binding domain-containing protein</fullName>
    </recommendedName>
</protein>
<organism evidence="3 4">
    <name type="scientific">Batrachochytrium salamandrivorans</name>
    <dbReference type="NCBI Taxonomy" id="1357716"/>
    <lineage>
        <taxon>Eukaryota</taxon>
        <taxon>Fungi</taxon>
        <taxon>Fungi incertae sedis</taxon>
        <taxon>Chytridiomycota</taxon>
        <taxon>Chytridiomycota incertae sedis</taxon>
        <taxon>Chytridiomycetes</taxon>
        <taxon>Rhizophydiales</taxon>
        <taxon>Rhizophydiales incertae sedis</taxon>
        <taxon>Batrachochytrium</taxon>
    </lineage>
</organism>
<dbReference type="PANTHER" id="PTHR10281">
    <property type="entry name" value="MEMBRANE-ASSOCIATED PROGESTERONE RECEPTOR COMPONENT-RELATED"/>
    <property type="match status" value="1"/>
</dbReference>
<gene>
    <name evidence="3" type="ORF">BASA50_002057</name>
</gene>
<evidence type="ECO:0000256" key="1">
    <source>
        <dbReference type="ARBA" id="ARBA00038357"/>
    </source>
</evidence>
<dbReference type="SUPFAM" id="SSF55856">
    <property type="entry name" value="Cytochrome b5-like heme/steroid binding domain"/>
    <property type="match status" value="1"/>
</dbReference>
<evidence type="ECO:0000259" key="2">
    <source>
        <dbReference type="SMART" id="SM01117"/>
    </source>
</evidence>
<accession>A0ABQ8FM91</accession>
<dbReference type="EMBL" id="JAFCIX010000028">
    <property type="protein sequence ID" value="KAH6600673.1"/>
    <property type="molecule type" value="Genomic_DNA"/>
</dbReference>
<dbReference type="SMART" id="SM01117">
    <property type="entry name" value="Cyt-b5"/>
    <property type="match status" value="1"/>
</dbReference>
<evidence type="ECO:0000313" key="3">
    <source>
        <dbReference type="EMBL" id="KAH6600673.1"/>
    </source>
</evidence>
<sequence>MFSLWPTSVVDSLLYNPLNWALSALLVHVVHSILFPKPVVTAPLTHPTVIELRPFTPKELSYYDGKEGRPIYMAVSGMVFDVSAGRSFYGPGSMYENFSGRDASRGMALNSFDDEVLSDISGPIDALDNLTPSEIESLNEWTHFYLGKYIHVGRLVPNHSDSKPDL</sequence>
<dbReference type="InterPro" id="IPR036400">
    <property type="entry name" value="Cyt_B5-like_heme/steroid_sf"/>
</dbReference>
<dbReference type="PANTHER" id="PTHR10281:SF76">
    <property type="entry name" value="CALCUTTA CUP-RELATED"/>
    <property type="match status" value="1"/>
</dbReference>
<comment type="similarity">
    <text evidence="1">Belongs to the cytochrome b5 family. MAPR subfamily.</text>
</comment>
<dbReference type="Pfam" id="PF00173">
    <property type="entry name" value="Cyt-b5"/>
    <property type="match status" value="1"/>
</dbReference>
<dbReference type="Gene3D" id="3.10.120.10">
    <property type="entry name" value="Cytochrome b5-like heme/steroid binding domain"/>
    <property type="match status" value="1"/>
</dbReference>
<reference evidence="3 4" key="1">
    <citation type="submission" date="2021-02" db="EMBL/GenBank/DDBJ databases">
        <title>Variation within the Batrachochytrium salamandrivorans European outbreak.</title>
        <authorList>
            <person name="Kelly M."/>
            <person name="Pasmans F."/>
            <person name="Shea T.P."/>
            <person name="Munoz J.F."/>
            <person name="Carranza S."/>
            <person name="Cuomo C.A."/>
            <person name="Martel A."/>
        </authorList>
    </citation>
    <scope>NUCLEOTIDE SEQUENCE [LARGE SCALE GENOMIC DNA]</scope>
    <source>
        <strain evidence="3 4">AMFP18/2</strain>
    </source>
</reference>
<proteinExistence type="inferred from homology"/>
<name>A0ABQ8FM91_9FUNG</name>
<feature type="domain" description="Cytochrome b5 heme-binding" evidence="2">
    <location>
        <begin position="55"/>
        <end position="156"/>
    </location>
</feature>
<dbReference type="InterPro" id="IPR050577">
    <property type="entry name" value="MAPR/NEUFC/NENF-like"/>
</dbReference>
<comment type="caution">
    <text evidence="3">The sequence shown here is derived from an EMBL/GenBank/DDBJ whole genome shotgun (WGS) entry which is preliminary data.</text>
</comment>
<keyword evidence="4" id="KW-1185">Reference proteome</keyword>
<evidence type="ECO:0000313" key="4">
    <source>
        <dbReference type="Proteomes" id="UP001648503"/>
    </source>
</evidence>
<dbReference type="InterPro" id="IPR001199">
    <property type="entry name" value="Cyt_B5-like_heme/steroid-bd"/>
</dbReference>
<dbReference type="Proteomes" id="UP001648503">
    <property type="component" value="Unassembled WGS sequence"/>
</dbReference>